<feature type="region of interest" description="Disordered" evidence="3">
    <location>
        <begin position="595"/>
        <end position="630"/>
    </location>
</feature>
<protein>
    <submittedName>
        <fullName evidence="4">Uncharacterized protein</fullName>
    </submittedName>
</protein>
<feature type="compositionally biased region" description="Low complexity" evidence="3">
    <location>
        <begin position="74"/>
        <end position="86"/>
    </location>
</feature>
<feature type="region of interest" description="Disordered" evidence="3">
    <location>
        <begin position="1732"/>
        <end position="1764"/>
    </location>
</feature>
<feature type="region of interest" description="Disordered" evidence="3">
    <location>
        <begin position="185"/>
        <end position="206"/>
    </location>
</feature>
<feature type="compositionally biased region" description="Low complexity" evidence="3">
    <location>
        <begin position="370"/>
        <end position="387"/>
    </location>
</feature>
<evidence type="ECO:0000256" key="3">
    <source>
        <dbReference type="SAM" id="MobiDB-lite"/>
    </source>
</evidence>
<keyword evidence="5" id="KW-1185">Reference proteome</keyword>
<feature type="compositionally biased region" description="Low complexity" evidence="3">
    <location>
        <begin position="192"/>
        <end position="201"/>
    </location>
</feature>
<feature type="region of interest" description="Disordered" evidence="3">
    <location>
        <begin position="67"/>
        <end position="86"/>
    </location>
</feature>
<feature type="compositionally biased region" description="Low complexity" evidence="3">
    <location>
        <begin position="1221"/>
        <end position="1236"/>
    </location>
</feature>
<evidence type="ECO:0000313" key="5">
    <source>
        <dbReference type="Proteomes" id="UP001530293"/>
    </source>
</evidence>
<dbReference type="PROSITE" id="PS50297">
    <property type="entry name" value="ANK_REP_REGION"/>
    <property type="match status" value="1"/>
</dbReference>
<feature type="region of interest" description="Disordered" evidence="3">
    <location>
        <begin position="1611"/>
        <end position="1637"/>
    </location>
</feature>
<dbReference type="Proteomes" id="UP001530293">
    <property type="component" value="Unassembled WGS sequence"/>
</dbReference>
<keyword evidence="2" id="KW-0175">Coiled coil</keyword>
<feature type="compositionally biased region" description="Polar residues" evidence="3">
    <location>
        <begin position="251"/>
        <end position="261"/>
    </location>
</feature>
<feature type="compositionally biased region" description="Low complexity" evidence="3">
    <location>
        <begin position="522"/>
        <end position="539"/>
    </location>
</feature>
<feature type="region of interest" description="Disordered" evidence="3">
    <location>
        <begin position="847"/>
        <end position="867"/>
    </location>
</feature>
<feature type="compositionally biased region" description="Basic residues" evidence="3">
    <location>
        <begin position="848"/>
        <end position="863"/>
    </location>
</feature>
<dbReference type="InterPro" id="IPR002110">
    <property type="entry name" value="Ankyrin_rpt"/>
</dbReference>
<feature type="region of interest" description="Disordered" evidence="3">
    <location>
        <begin position="919"/>
        <end position="939"/>
    </location>
</feature>
<gene>
    <name evidence="4" type="ORF">ACHAWU_000292</name>
</gene>
<feature type="coiled-coil region" evidence="2">
    <location>
        <begin position="1332"/>
        <end position="1388"/>
    </location>
</feature>
<accession>A0ABD3MGB7</accession>
<evidence type="ECO:0000256" key="1">
    <source>
        <dbReference type="PROSITE-ProRule" id="PRU00023"/>
    </source>
</evidence>
<dbReference type="SMART" id="SM00248">
    <property type="entry name" value="ANK"/>
    <property type="match status" value="2"/>
</dbReference>
<feature type="compositionally biased region" description="Low complexity" evidence="3">
    <location>
        <begin position="10"/>
        <end position="60"/>
    </location>
</feature>
<feature type="region of interest" description="Disordered" evidence="3">
    <location>
        <begin position="1288"/>
        <end position="1314"/>
    </location>
</feature>
<feature type="region of interest" description="Disordered" evidence="3">
    <location>
        <begin position="315"/>
        <end position="355"/>
    </location>
</feature>
<feature type="region of interest" description="Disordered" evidence="3">
    <location>
        <begin position="1"/>
        <end position="60"/>
    </location>
</feature>
<dbReference type="EMBL" id="JALLBG020000156">
    <property type="protein sequence ID" value="KAL3761197.1"/>
    <property type="molecule type" value="Genomic_DNA"/>
</dbReference>
<feature type="compositionally biased region" description="Polar residues" evidence="3">
    <location>
        <begin position="1186"/>
        <end position="1200"/>
    </location>
</feature>
<reference evidence="4 5" key="1">
    <citation type="submission" date="2024-10" db="EMBL/GenBank/DDBJ databases">
        <title>Updated reference genomes for cyclostephanoid diatoms.</title>
        <authorList>
            <person name="Roberts W.R."/>
            <person name="Alverson A.J."/>
        </authorList>
    </citation>
    <scope>NUCLEOTIDE SEQUENCE [LARGE SCALE GENOMIC DNA]</scope>
    <source>
        <strain evidence="4 5">AJA232-27</strain>
    </source>
</reference>
<name>A0ABD3MGB7_9STRA</name>
<keyword evidence="1" id="KW-0040">ANK repeat</keyword>
<dbReference type="InterPro" id="IPR036770">
    <property type="entry name" value="Ankyrin_rpt-contain_sf"/>
</dbReference>
<dbReference type="SUPFAM" id="SSF48403">
    <property type="entry name" value="Ankyrin repeat"/>
    <property type="match status" value="1"/>
</dbReference>
<feature type="region of interest" description="Disordered" evidence="3">
    <location>
        <begin position="1163"/>
        <end position="1238"/>
    </location>
</feature>
<feature type="region of interest" description="Disordered" evidence="3">
    <location>
        <begin position="1690"/>
        <end position="1709"/>
    </location>
</feature>
<dbReference type="Pfam" id="PF12796">
    <property type="entry name" value="Ank_2"/>
    <property type="match status" value="1"/>
</dbReference>
<evidence type="ECO:0000313" key="4">
    <source>
        <dbReference type="EMBL" id="KAL3761197.1"/>
    </source>
</evidence>
<feature type="compositionally biased region" description="Low complexity" evidence="3">
    <location>
        <begin position="268"/>
        <end position="286"/>
    </location>
</feature>
<feature type="region of interest" description="Disordered" evidence="3">
    <location>
        <begin position="251"/>
        <end position="287"/>
    </location>
</feature>
<proteinExistence type="predicted"/>
<sequence>MGKKRSNLRSSSKGINAGNSNNNSNNSGCSASATSSSSSGMPGGPMATSSHAATRQQHQQQLMQTLFQGGGNPTTSHNSATSSSNSASAAEKWAWLTEMAVAAGAGSSGSGNGSANGIILPGGVGGIITSTNSSSGSGGGSGMMMTAGNASSSSISSGVNHFLANSDAASAQKYLQSLSQLLASEMGGGGAQHSSQSGSGSNINYQQHNPLLSAMSNANATLGGGNNAQSIGMQLEALSALMAQQNPTLKISVSSGSTDNQSGKKRSSSSNSGANLNNCSNNNNNNRVMGKVTVERMTNFHQYLNVVANSYSQKLTEQEQKQKSAHQASSSGAGVGGSGNKSTGASTKKRNHQHTVATAAAVAAANANTTTTSKGKSTAAAAPSSIIYPPPPTTSTTTTSFNPNNIFNNNTTSSAINFQNNTPEELQSLLPIFTELVSLTNKIVTAQENGDVDQVDAATSQLCEKVLKDGQAMGVLGVAMKEMNKHPYPPNNVSDGEGGGGGGGGVAGMNALLQSMSIHNSSSAGADITSSTSGGATATSKEELERRISSMQAAQNEAIRKMAALGASMQSSATSCQQQEQTQSQNAPVFSFTFGAGGGGGGGGGRGPNNTASTPPMIGPMPPPPPPSSSFVPSQMMGGVAVPTIPPPPGGWPPNAGPAAAAATAVAAFASSLGYDCSISAATASTTATGPTTTGTPIPAYTDPYFQIPIPMMESGGGVGGGDGSEMLNSAEWLDYFDACLRERGVKGGLVEFEEFARLSNQGAVMTASMTAEGSGSMAGGMMGHGQRPMMPQDRAVPPGCGDKDDIDYLPAGFEYDEGRYTSDANERALFDQIRAAQEAEEEELRAKKAAKKRDKKARQKERAKKEAEVKAALAALKKREKAITSWRSRVVAACSAGDARKMDALVGESPYKNYVYDPTSFRLDEEDDDDGKHDDRPKSQEEYLLKQMEWFLPNCLQKYRTSASSSLSELSSTQAQPYANNLAREKLANYILSVSFDIVLQQSPLTHNRNAIHSAAYMGDVDFIQWVIRSQSSKTKKDVSYLECLCSDAGWTPLHYATAGGAINVVELLLQQGVCVTTRSSLTCMPSGRGIKAGELSMTLIGGMFDRSLFDRLRCEADILKTIVKSRIENASSTDKAAYEKRLRALMARLLYVEEHGYSPQVENTDEGCHPDLAPPKQKNDQIDNHNILSAATSSNSQPSKKKKKKQLSRANTKTPPPEAIATSTSANSISTSSAIEDEDLTDPVAVALLGMGFTDDQIKSAARALGGFERATADDMVVWILGEGDTAESGKAPDTAHENQAAAQSKAPKKVVPRAIVGQKSLASHAEEVARKRQEELAAAKRAAEKREEQRRIRREWNEREQARQMQEKNAKIAEAMTRRQQVENAKLIPETSILPMAPGSEVGVGAPPSTVYGAPVGAAGGGIGKKHQHDGGPPLTIFAGGPKMTASAKPKHVASNMGIPQAPTLLRNPKILTRPLNPPLPVDGASSQPQLGVVGNQPLFAPSPSLSSNAKPSGTSPPRNIYAKSIHPSSSNHHNDQPTAILRKEHSAGVANQNINMTNSTRRILPHYPGHHGPAGHAFNNPASLAASSSMASTAAAPILRHGVAPPGFIPSNSAHHHRMEPSATEEANGIASSSSFVETNPLGMIRATAREFVPTYFKPSTTSATPDTFLPAPSNTVPSMSAQFMTTRPSTISPPPLPPARSASNDDSENLMFEHMSSLLSTFGAESNTPTVQSVTSSITGPSGVPTNKNNHNNAGDDTNTTSRVGSIMTFESTTAPTTTAAVGPFAVGGGLGNGGIQTSSIFESITYRGDQESNNLAALGSGGGIWGTGGGNSSSNVNQNSSMGLAGLNFSSFMGGV</sequence>
<feature type="repeat" description="ANK" evidence="1">
    <location>
        <begin position="1050"/>
        <end position="1082"/>
    </location>
</feature>
<dbReference type="Gene3D" id="1.25.40.20">
    <property type="entry name" value="Ankyrin repeat-containing domain"/>
    <property type="match status" value="1"/>
</dbReference>
<feature type="region of interest" description="Disordered" evidence="3">
    <location>
        <begin position="522"/>
        <end position="543"/>
    </location>
</feature>
<organism evidence="4 5">
    <name type="scientific">Discostella pseudostelligera</name>
    <dbReference type="NCBI Taxonomy" id="259834"/>
    <lineage>
        <taxon>Eukaryota</taxon>
        <taxon>Sar</taxon>
        <taxon>Stramenopiles</taxon>
        <taxon>Ochrophyta</taxon>
        <taxon>Bacillariophyta</taxon>
        <taxon>Coscinodiscophyceae</taxon>
        <taxon>Thalassiosirophycidae</taxon>
        <taxon>Stephanodiscales</taxon>
        <taxon>Stephanodiscaceae</taxon>
        <taxon>Discostella</taxon>
    </lineage>
</organism>
<feature type="compositionally biased region" description="Pro residues" evidence="3">
    <location>
        <begin position="617"/>
        <end position="628"/>
    </location>
</feature>
<feature type="region of interest" description="Disordered" evidence="3">
    <location>
        <begin position="370"/>
        <end position="398"/>
    </location>
</feature>
<feature type="compositionally biased region" description="Gly residues" evidence="3">
    <location>
        <begin position="595"/>
        <end position="607"/>
    </location>
</feature>
<feature type="compositionally biased region" description="Polar residues" evidence="3">
    <location>
        <begin position="1507"/>
        <end position="1521"/>
    </location>
</feature>
<comment type="caution">
    <text evidence="4">The sequence shown here is derived from an EMBL/GenBank/DDBJ whole genome shotgun (WGS) entry which is preliminary data.</text>
</comment>
<feature type="region of interest" description="Disordered" evidence="3">
    <location>
        <begin position="1486"/>
        <end position="1521"/>
    </location>
</feature>
<dbReference type="PROSITE" id="PS50088">
    <property type="entry name" value="ANK_REPEAT"/>
    <property type="match status" value="1"/>
</dbReference>
<evidence type="ECO:0000256" key="2">
    <source>
        <dbReference type="SAM" id="Coils"/>
    </source>
</evidence>